<keyword evidence="5" id="KW-0805">Transcription regulation</keyword>
<evidence type="ECO:0000259" key="9">
    <source>
        <dbReference type="Pfam" id="PF02892"/>
    </source>
</evidence>
<dbReference type="VEuPathDB" id="FungiDB:RhiirA1_486867"/>
<dbReference type="InterPro" id="IPR036236">
    <property type="entry name" value="Znf_C2H2_sf"/>
</dbReference>
<comment type="caution">
    <text evidence="10">The sequence shown here is derived from an EMBL/GenBank/DDBJ whole genome shotgun (WGS) entry which is preliminary data.</text>
</comment>
<comment type="subcellular location">
    <subcellularLocation>
        <location evidence="1">Nucleus</location>
    </subcellularLocation>
</comment>
<feature type="domain" description="BED-type" evidence="9">
    <location>
        <begin position="49"/>
        <end position="85"/>
    </location>
</feature>
<dbReference type="SUPFAM" id="SSF57667">
    <property type="entry name" value="beta-beta-alpha zinc fingers"/>
    <property type="match status" value="2"/>
</dbReference>
<name>A0A2N0P5P4_9GLOM</name>
<gene>
    <name evidence="10" type="ORF">RhiirA5_381170</name>
</gene>
<evidence type="ECO:0000313" key="11">
    <source>
        <dbReference type="Proteomes" id="UP000232722"/>
    </source>
</evidence>
<dbReference type="GO" id="GO:0003677">
    <property type="term" value="F:DNA binding"/>
    <property type="evidence" value="ECO:0007669"/>
    <property type="project" value="InterPro"/>
</dbReference>
<dbReference type="InterPro" id="IPR003656">
    <property type="entry name" value="Znf_BED"/>
</dbReference>
<evidence type="ECO:0000256" key="3">
    <source>
        <dbReference type="ARBA" id="ARBA00022771"/>
    </source>
</evidence>
<dbReference type="GO" id="GO:0008270">
    <property type="term" value="F:zinc ion binding"/>
    <property type="evidence" value="ECO:0007669"/>
    <property type="project" value="UniProtKB-KW"/>
</dbReference>
<reference evidence="10 11" key="1">
    <citation type="submission" date="2016-04" db="EMBL/GenBank/DDBJ databases">
        <title>Genome analyses suggest a sexual origin of heterokaryosis in a supposedly ancient asexual fungus.</title>
        <authorList>
            <person name="Ropars J."/>
            <person name="Sedzielewska K."/>
            <person name="Noel J."/>
            <person name="Charron P."/>
            <person name="Farinelli L."/>
            <person name="Marton T."/>
            <person name="Kruger M."/>
            <person name="Pelin A."/>
            <person name="Brachmann A."/>
            <person name="Corradi N."/>
        </authorList>
    </citation>
    <scope>NUCLEOTIDE SEQUENCE [LARGE SCALE GENOMIC DNA]</scope>
    <source>
        <strain evidence="10 11">A5</strain>
    </source>
</reference>
<dbReference type="VEuPathDB" id="FungiDB:RhiirA1_486801"/>
<keyword evidence="7" id="KW-0539">Nucleus</keyword>
<evidence type="ECO:0000256" key="1">
    <source>
        <dbReference type="ARBA" id="ARBA00004123"/>
    </source>
</evidence>
<evidence type="ECO:0000256" key="6">
    <source>
        <dbReference type="ARBA" id="ARBA00023163"/>
    </source>
</evidence>
<dbReference type="InterPro" id="IPR052035">
    <property type="entry name" value="ZnF_BED_domain_contain"/>
</dbReference>
<evidence type="ECO:0000256" key="8">
    <source>
        <dbReference type="SAM" id="MobiDB-lite"/>
    </source>
</evidence>
<dbReference type="VEuPathDB" id="FungiDB:FUN_022454"/>
<keyword evidence="2" id="KW-0479">Metal-binding</keyword>
<dbReference type="AlphaFoldDB" id="A0A2N0P5P4"/>
<dbReference type="Pfam" id="PF02892">
    <property type="entry name" value="zf-BED"/>
    <property type="match status" value="2"/>
</dbReference>
<feature type="region of interest" description="Disordered" evidence="8">
    <location>
        <begin position="287"/>
        <end position="313"/>
    </location>
</feature>
<evidence type="ECO:0000256" key="2">
    <source>
        <dbReference type="ARBA" id="ARBA00022723"/>
    </source>
</evidence>
<evidence type="ECO:0000313" key="10">
    <source>
        <dbReference type="EMBL" id="PKC02154.1"/>
    </source>
</evidence>
<dbReference type="PANTHER" id="PTHR46481">
    <property type="entry name" value="ZINC FINGER BED DOMAIN-CONTAINING PROTEIN 4"/>
    <property type="match status" value="1"/>
</dbReference>
<dbReference type="PANTHER" id="PTHR46481:SF10">
    <property type="entry name" value="ZINC FINGER BED DOMAIN-CONTAINING PROTEIN 39"/>
    <property type="match status" value="1"/>
</dbReference>
<keyword evidence="4" id="KW-0862">Zinc</keyword>
<evidence type="ECO:0000256" key="4">
    <source>
        <dbReference type="ARBA" id="ARBA00022833"/>
    </source>
</evidence>
<feature type="compositionally biased region" description="Acidic residues" evidence="8">
    <location>
        <begin position="288"/>
        <end position="307"/>
    </location>
</feature>
<reference evidence="10 11" key="2">
    <citation type="submission" date="2017-09" db="EMBL/GenBank/DDBJ databases">
        <title>Extensive intraspecific genome diversity in a model arbuscular mycorrhizal fungus.</title>
        <authorList>
            <person name="Chen E.C."/>
            <person name="Morin E."/>
            <person name="Beaudet D."/>
            <person name="Noel J."/>
            <person name="Ndikumana S."/>
            <person name="Charron P."/>
            <person name="St-Onge C."/>
            <person name="Giorgi J."/>
            <person name="Grigoriev I.V."/>
            <person name="Roux C."/>
            <person name="Martin F.M."/>
            <person name="Corradi N."/>
        </authorList>
    </citation>
    <scope>NUCLEOTIDE SEQUENCE [LARGE SCALE GENOMIC DNA]</scope>
    <source>
        <strain evidence="10 11">A5</strain>
    </source>
</reference>
<keyword evidence="6" id="KW-0804">Transcription</keyword>
<evidence type="ECO:0000256" key="7">
    <source>
        <dbReference type="ARBA" id="ARBA00023242"/>
    </source>
</evidence>
<accession>A0A2N0P5P4</accession>
<protein>
    <recommendedName>
        <fullName evidence="9">BED-type domain-containing protein</fullName>
    </recommendedName>
</protein>
<sequence length="313" mass="36387">MSSEYTFDDTAISDISDQSVIDITDDRNQKSNGGPIRNNKTSSLSEINKFFIRIKDSQKCQICATIYSNSTSTGTLKKHLEKKHPIEYQCKFTQTTLNFQRKHPYSHKENFKKTISDISDQSVIDITDDRSQKSNGGPIRNNKTSSSSEINEFFIRIKNSQKCQICATVYSSSTSTGTLKKHLEKKHPIEYQRKFTQTTLNFQRTYPYNRKENFKKSKNLIDWIVTSLQPFSVVEEDYFIEMIKKFDPRYRVPNRKYIKKHVRNHLNPETARALLCLKSWITEKIGEDNNEVDQPDSDDDDGDDGDKENETNE</sequence>
<proteinExistence type="predicted"/>
<dbReference type="SUPFAM" id="SSF140996">
    <property type="entry name" value="Hermes dimerisation domain"/>
    <property type="match status" value="1"/>
</dbReference>
<feature type="domain" description="BED-type" evidence="9">
    <location>
        <begin position="153"/>
        <end position="188"/>
    </location>
</feature>
<dbReference type="GO" id="GO:0009791">
    <property type="term" value="P:post-embryonic development"/>
    <property type="evidence" value="ECO:0007669"/>
    <property type="project" value="UniProtKB-ARBA"/>
</dbReference>
<organism evidence="10 11">
    <name type="scientific">Rhizophagus irregularis</name>
    <dbReference type="NCBI Taxonomy" id="588596"/>
    <lineage>
        <taxon>Eukaryota</taxon>
        <taxon>Fungi</taxon>
        <taxon>Fungi incertae sedis</taxon>
        <taxon>Mucoromycota</taxon>
        <taxon>Glomeromycotina</taxon>
        <taxon>Glomeromycetes</taxon>
        <taxon>Glomerales</taxon>
        <taxon>Glomeraceae</taxon>
        <taxon>Rhizophagus</taxon>
    </lineage>
</organism>
<dbReference type="SMART" id="SM00614">
    <property type="entry name" value="ZnF_BED"/>
    <property type="match status" value="2"/>
</dbReference>
<dbReference type="GO" id="GO:0005634">
    <property type="term" value="C:nucleus"/>
    <property type="evidence" value="ECO:0007669"/>
    <property type="project" value="UniProtKB-SubCell"/>
</dbReference>
<keyword evidence="3" id="KW-0863">Zinc-finger</keyword>
<dbReference type="Proteomes" id="UP000232722">
    <property type="component" value="Unassembled WGS sequence"/>
</dbReference>
<dbReference type="EMBL" id="LLXJ01001445">
    <property type="protein sequence ID" value="PKC02154.1"/>
    <property type="molecule type" value="Genomic_DNA"/>
</dbReference>
<evidence type="ECO:0000256" key="5">
    <source>
        <dbReference type="ARBA" id="ARBA00023015"/>
    </source>
</evidence>